<dbReference type="InterPro" id="IPR019734">
    <property type="entry name" value="TPR_rpt"/>
</dbReference>
<sequence length="1062" mass="121187">MKNLEPPPHVKDLVKFFSTKDTQCGNKGLRDSRRTLPAISRFEYNIRPSTSIFNGRIKQITELHDAIQANKNSGQNLTVVTQDVEVNSLGGVDSEIVSRVYTSLQNSKCLIIFDNFESVDLSEFLPPEDDQGKPMILIITSNPMNWSQEPILIDGLTSEEGALYLERELKLEPSDRPLSKVFTELCNGLPLGLQIAVSLMDIIPEGEDENSNFLQNFVESFASEQELYLTRRVSDSVTNITVAVLMQMAEKELLEEEHGELANKVSEMLAFLSSVTHKQVLLSLFPTTEVSSLSKALELLTKYAIIRKFDMYIEIHPHIQAIIIEKIQARDASCTLTSPCTETVLLEELTSNIHLGLISRTLDQQMKWEYIKTGISIVNHTKNRFLNPAVATLTEIIATQLVKLNFRESYRLFHEILDFHLTTLLPQCKMENTLESVSTALQNSPSDNDPAFESPASITQVPSTDNNCPQPEELQSCKEFLKKILESKEEPSSKKLAATQILGYILYMQGRYEKALEVFQEVSKTQNQFWGSQHLEFLTTENTIGTLLVDLHEYEAAFEVYSGIYEAFKSKYGMEHPFTITIECNISVVLQRLEKYTDAYESYENVLKKQEKVLEKDDPAILRSKTNMAVILELQGFHDEALDLFLEILHQQMTTLGSFHADTLLSAHNIASILDILGYTDEALEIYRDVSDGRMQILGEFHKDTLSTLHNMALLLDKTKCYAEAISIYKRAYASRTEILGADHKDTLNTLYNMAVALENNQSFDEAYQTYSKVHAIFQTKLGPEHPATFYCLLNMALVLQSLEKYQDALELYQHIYEDQRRILGDLHEDTLSTRHDMAAVLDYQGNWNEAYVMYSDVFESRKLTLGEEHPDTLATMHQMASMLESLGHYEEASQIYSKVLEKQMQALGREHVDTLTTEHNKTIVDFHQRNYSEALEMYKKVYEIRRKALGPVHPETLSTQHNIGLVLIALEQFSEALVIFEEVYDNRKDILGPKHLDTLRTRQNLAQVLKKLNRLSESLDILTEVYDSRKKVLGDAHPETVRTKNKMKAIYKARDHVQSQN</sequence>
<proteinExistence type="predicted"/>
<feature type="compositionally biased region" description="Polar residues" evidence="3">
    <location>
        <begin position="456"/>
        <end position="469"/>
    </location>
</feature>
<dbReference type="PANTHER" id="PTHR45641">
    <property type="entry name" value="TETRATRICOPEPTIDE REPEAT PROTEIN (AFU_ORTHOLOGUE AFUA_6G03870)"/>
    <property type="match status" value="1"/>
</dbReference>
<dbReference type="SMART" id="SM00028">
    <property type="entry name" value="TPR"/>
    <property type="match status" value="10"/>
</dbReference>
<name>A0A8J2P437_9HEXA</name>
<protein>
    <recommendedName>
        <fullName evidence="6">Kinesin light chain</fullName>
    </recommendedName>
</protein>
<reference evidence="4" key="1">
    <citation type="submission" date="2021-06" db="EMBL/GenBank/DDBJ databases">
        <authorList>
            <person name="Hodson N. C."/>
            <person name="Mongue J. A."/>
            <person name="Jaron S. K."/>
        </authorList>
    </citation>
    <scope>NUCLEOTIDE SEQUENCE</scope>
</reference>
<dbReference type="InterPro" id="IPR011716">
    <property type="entry name" value="TPR-3"/>
</dbReference>
<dbReference type="Pfam" id="PF13424">
    <property type="entry name" value="TPR_12"/>
    <property type="match status" value="4"/>
</dbReference>
<keyword evidence="5" id="KW-1185">Reference proteome</keyword>
<dbReference type="AlphaFoldDB" id="A0A8J2P437"/>
<accession>A0A8J2P437</accession>
<evidence type="ECO:0000256" key="3">
    <source>
        <dbReference type="SAM" id="MobiDB-lite"/>
    </source>
</evidence>
<gene>
    <name evidence="4" type="ORF">AFUS01_LOCUS18963</name>
</gene>
<feature type="region of interest" description="Disordered" evidence="3">
    <location>
        <begin position="439"/>
        <end position="469"/>
    </location>
</feature>
<comment type="caution">
    <text evidence="4">The sequence shown here is derived from an EMBL/GenBank/DDBJ whole genome shotgun (WGS) entry which is preliminary data.</text>
</comment>
<evidence type="ECO:0000313" key="5">
    <source>
        <dbReference type="Proteomes" id="UP000708208"/>
    </source>
</evidence>
<dbReference type="EMBL" id="CAJVCH010192315">
    <property type="protein sequence ID" value="CAG7730309.1"/>
    <property type="molecule type" value="Genomic_DNA"/>
</dbReference>
<dbReference type="Pfam" id="PF07720">
    <property type="entry name" value="TPR_3"/>
    <property type="match status" value="1"/>
</dbReference>
<dbReference type="OrthoDB" id="8123811at2759"/>
<dbReference type="Pfam" id="PF13374">
    <property type="entry name" value="TPR_10"/>
    <property type="match status" value="3"/>
</dbReference>
<keyword evidence="2" id="KW-0802">TPR repeat</keyword>
<evidence type="ECO:0000256" key="1">
    <source>
        <dbReference type="ARBA" id="ARBA00022737"/>
    </source>
</evidence>
<evidence type="ECO:0000256" key="2">
    <source>
        <dbReference type="ARBA" id="ARBA00022803"/>
    </source>
</evidence>
<keyword evidence="1" id="KW-0677">Repeat</keyword>
<dbReference type="PANTHER" id="PTHR45641:SF19">
    <property type="entry name" value="NEPHROCYSTIN-3"/>
    <property type="match status" value="1"/>
</dbReference>
<dbReference type="Proteomes" id="UP000708208">
    <property type="component" value="Unassembled WGS sequence"/>
</dbReference>
<organism evidence="4 5">
    <name type="scientific">Allacma fusca</name>
    <dbReference type="NCBI Taxonomy" id="39272"/>
    <lineage>
        <taxon>Eukaryota</taxon>
        <taxon>Metazoa</taxon>
        <taxon>Ecdysozoa</taxon>
        <taxon>Arthropoda</taxon>
        <taxon>Hexapoda</taxon>
        <taxon>Collembola</taxon>
        <taxon>Symphypleona</taxon>
        <taxon>Sminthuridae</taxon>
        <taxon>Allacma</taxon>
    </lineage>
</organism>
<evidence type="ECO:0008006" key="6">
    <source>
        <dbReference type="Google" id="ProtNLM"/>
    </source>
</evidence>
<evidence type="ECO:0000313" key="4">
    <source>
        <dbReference type="EMBL" id="CAG7730309.1"/>
    </source>
</evidence>